<evidence type="ECO:0000313" key="4">
    <source>
        <dbReference type="WBParaSite" id="NBR_0001437801-mRNA-1"/>
    </source>
</evidence>
<sequence length="244" mass="27208">MFTEPTQVDPCSSTDENGERYFSRVLHGAAVGAAAATHMVGNPSGTERSMGLAHVVGRTVERIVYGMGCGCSRHKKKSPKMNEVRINFAYKISFDVKGFGLHDMSLLNKQHDPKGATSYAVEDSFSLNAPGLKQVPDVFRILFIKDFDDPFYLRLLENMVPAPEPEKKTTPAHKSKLDKPLVMKLVEKLKSDKKKDRSKIIADPEHATPDHTQASHEDEETARKSTNKDKECAKTQATVLEERH</sequence>
<feature type="region of interest" description="Disordered" evidence="1">
    <location>
        <begin position="188"/>
        <end position="244"/>
    </location>
</feature>
<evidence type="ECO:0000313" key="3">
    <source>
        <dbReference type="Proteomes" id="UP000271162"/>
    </source>
</evidence>
<reference evidence="4" key="1">
    <citation type="submission" date="2017-02" db="UniProtKB">
        <authorList>
            <consortium name="WormBaseParasite"/>
        </authorList>
    </citation>
    <scope>IDENTIFICATION</scope>
</reference>
<dbReference type="Proteomes" id="UP000271162">
    <property type="component" value="Unassembled WGS sequence"/>
</dbReference>
<evidence type="ECO:0000313" key="2">
    <source>
        <dbReference type="EMBL" id="VDL77968.1"/>
    </source>
</evidence>
<dbReference type="EMBL" id="UYSL01021341">
    <property type="protein sequence ID" value="VDL77968.1"/>
    <property type="molecule type" value="Genomic_DNA"/>
</dbReference>
<evidence type="ECO:0000256" key="1">
    <source>
        <dbReference type="SAM" id="MobiDB-lite"/>
    </source>
</evidence>
<accession>A0A0N4YCT3</accession>
<protein>
    <submittedName>
        <fullName evidence="4">PIPK domain-containing protein</fullName>
    </submittedName>
</protein>
<name>A0A0N4YCT3_NIPBR</name>
<keyword evidence="3" id="KW-1185">Reference proteome</keyword>
<reference evidence="2 3" key="2">
    <citation type="submission" date="2018-11" db="EMBL/GenBank/DDBJ databases">
        <authorList>
            <consortium name="Pathogen Informatics"/>
        </authorList>
    </citation>
    <scope>NUCLEOTIDE SEQUENCE [LARGE SCALE GENOMIC DNA]</scope>
</reference>
<dbReference type="WBParaSite" id="NBR_0001437801-mRNA-1">
    <property type="protein sequence ID" value="NBR_0001437801-mRNA-1"/>
    <property type="gene ID" value="NBR_0001437801"/>
</dbReference>
<organism evidence="4">
    <name type="scientific">Nippostrongylus brasiliensis</name>
    <name type="common">Rat hookworm</name>
    <dbReference type="NCBI Taxonomy" id="27835"/>
    <lineage>
        <taxon>Eukaryota</taxon>
        <taxon>Metazoa</taxon>
        <taxon>Ecdysozoa</taxon>
        <taxon>Nematoda</taxon>
        <taxon>Chromadorea</taxon>
        <taxon>Rhabditida</taxon>
        <taxon>Rhabditina</taxon>
        <taxon>Rhabditomorpha</taxon>
        <taxon>Strongyloidea</taxon>
        <taxon>Heligmosomidae</taxon>
        <taxon>Nippostrongylus</taxon>
    </lineage>
</organism>
<proteinExistence type="predicted"/>
<dbReference type="AlphaFoldDB" id="A0A0N4YCT3"/>
<feature type="compositionally biased region" description="Basic and acidic residues" evidence="1">
    <location>
        <begin position="188"/>
        <end position="233"/>
    </location>
</feature>
<gene>
    <name evidence="2" type="ORF">NBR_LOCUS14379</name>
</gene>
<dbReference type="OMA" id="MNEVRIN"/>